<name>A0A0E9PFS1_ANGAN</name>
<feature type="transmembrane region" description="Helical" evidence="1">
    <location>
        <begin position="33"/>
        <end position="54"/>
    </location>
</feature>
<keyword evidence="1" id="KW-0812">Transmembrane</keyword>
<reference evidence="2" key="1">
    <citation type="submission" date="2014-11" db="EMBL/GenBank/DDBJ databases">
        <authorList>
            <person name="Amaro Gonzalez C."/>
        </authorList>
    </citation>
    <scope>NUCLEOTIDE SEQUENCE</scope>
</reference>
<dbReference type="AlphaFoldDB" id="A0A0E9PFS1"/>
<sequence>MSTNLILHSKGILTSEPIGGMGLNPCGVIKPVMYFRFLSIVCCWLVCLQPMWLVRRWLTW</sequence>
<dbReference type="EMBL" id="GBXM01105116">
    <property type="protein sequence ID" value="JAH03461.1"/>
    <property type="molecule type" value="Transcribed_RNA"/>
</dbReference>
<keyword evidence="1" id="KW-1133">Transmembrane helix</keyword>
<proteinExistence type="predicted"/>
<reference evidence="2" key="2">
    <citation type="journal article" date="2015" name="Fish Shellfish Immunol.">
        <title>Early steps in the European eel (Anguilla anguilla)-Vibrio vulnificus interaction in the gills: Role of the RtxA13 toxin.</title>
        <authorList>
            <person name="Callol A."/>
            <person name="Pajuelo D."/>
            <person name="Ebbesson L."/>
            <person name="Teles M."/>
            <person name="MacKenzie S."/>
            <person name="Amaro C."/>
        </authorList>
    </citation>
    <scope>NUCLEOTIDE SEQUENCE</scope>
</reference>
<organism evidence="2">
    <name type="scientific">Anguilla anguilla</name>
    <name type="common">European freshwater eel</name>
    <name type="synonym">Muraena anguilla</name>
    <dbReference type="NCBI Taxonomy" id="7936"/>
    <lineage>
        <taxon>Eukaryota</taxon>
        <taxon>Metazoa</taxon>
        <taxon>Chordata</taxon>
        <taxon>Craniata</taxon>
        <taxon>Vertebrata</taxon>
        <taxon>Euteleostomi</taxon>
        <taxon>Actinopterygii</taxon>
        <taxon>Neopterygii</taxon>
        <taxon>Teleostei</taxon>
        <taxon>Anguilliformes</taxon>
        <taxon>Anguillidae</taxon>
        <taxon>Anguilla</taxon>
    </lineage>
</organism>
<evidence type="ECO:0000256" key="1">
    <source>
        <dbReference type="SAM" id="Phobius"/>
    </source>
</evidence>
<keyword evidence="1" id="KW-0472">Membrane</keyword>
<protein>
    <submittedName>
        <fullName evidence="2">Uncharacterized protein</fullName>
    </submittedName>
</protein>
<evidence type="ECO:0000313" key="2">
    <source>
        <dbReference type="EMBL" id="JAH03461.1"/>
    </source>
</evidence>
<accession>A0A0E9PFS1</accession>